<dbReference type="EMBL" id="JANCMW010000003">
    <property type="protein sequence ID" value="MDF0749918.1"/>
    <property type="molecule type" value="Genomic_DNA"/>
</dbReference>
<keyword evidence="4" id="KW-1185">Reference proteome</keyword>
<dbReference type="Proteomes" id="UP001143391">
    <property type="component" value="Unassembled WGS sequence"/>
</dbReference>
<proteinExistence type="predicted"/>
<comment type="caution">
    <text evidence="3">The sequence shown here is derived from an EMBL/GenBank/DDBJ whole genome shotgun (WGS) entry which is preliminary data.</text>
</comment>
<organism evidence="3 4">
    <name type="scientific">Marinobacter iranensis</name>
    <dbReference type="NCBI Taxonomy" id="2962607"/>
    <lineage>
        <taxon>Bacteria</taxon>
        <taxon>Pseudomonadati</taxon>
        <taxon>Pseudomonadota</taxon>
        <taxon>Gammaproteobacteria</taxon>
        <taxon>Pseudomonadales</taxon>
        <taxon>Marinobacteraceae</taxon>
        <taxon>Marinobacter</taxon>
    </lineage>
</organism>
<dbReference type="Pfam" id="PF07589">
    <property type="entry name" value="PEP-CTERM"/>
    <property type="match status" value="1"/>
</dbReference>
<evidence type="ECO:0000313" key="3">
    <source>
        <dbReference type="EMBL" id="MDF0749918.1"/>
    </source>
</evidence>
<dbReference type="InterPro" id="IPR013424">
    <property type="entry name" value="Ice-binding_C"/>
</dbReference>
<feature type="chain" id="PRO_5045643685" evidence="1">
    <location>
        <begin position="44"/>
        <end position="214"/>
    </location>
</feature>
<gene>
    <name evidence="3" type="ORF">NLU14_06715</name>
</gene>
<feature type="signal peptide" evidence="1">
    <location>
        <begin position="1"/>
        <end position="43"/>
    </location>
</feature>
<dbReference type="NCBIfam" id="TIGR02595">
    <property type="entry name" value="PEP_CTERM"/>
    <property type="match status" value="1"/>
</dbReference>
<reference evidence="3" key="1">
    <citation type="submission" date="2022-07" db="EMBL/GenBank/DDBJ databases">
        <title>Marinobacter iranensis a new bacterium isolate from a hipersaline lake in Iran.</title>
        <authorList>
            <person name="Mohammad A.M.A."/>
            <person name="Cristina S.-P."/>
            <person name="Antonio V."/>
        </authorList>
    </citation>
    <scope>NUCLEOTIDE SEQUENCE</scope>
    <source>
        <strain evidence="3">71-i</strain>
    </source>
</reference>
<evidence type="ECO:0000313" key="4">
    <source>
        <dbReference type="Proteomes" id="UP001143391"/>
    </source>
</evidence>
<keyword evidence="1" id="KW-0732">Signal</keyword>
<name>A0ABT5Y8E5_9GAMM</name>
<feature type="domain" description="Ice-binding protein C-terminal" evidence="2">
    <location>
        <begin position="187"/>
        <end position="209"/>
    </location>
</feature>
<sequence length="214" mass="22738">MLLASRSKEYSPGVRMMNTRTKLWSLMIATLSSGLMLSGTAMAAPIICSDPTINHMSMDDSQASACLDSGLGNIQGDNAVQDPFLSGVGTDYQFIEKSEGASNPTTMYSLEYAGSNGTGTWEFDSSLWGDFGTIALGFKFGGGNQPDNWFVYELVPGVSSGNWAFNLPLDGGDGLSHMNLYGKNSVQVPEPGTLALLGLGIIGLTLARRKNRTS</sequence>
<evidence type="ECO:0000256" key="1">
    <source>
        <dbReference type="SAM" id="SignalP"/>
    </source>
</evidence>
<accession>A0ABT5Y8E5</accession>
<protein>
    <submittedName>
        <fullName evidence="3">PEP-CTERM sorting domain-containing protein</fullName>
    </submittedName>
</protein>
<evidence type="ECO:0000259" key="2">
    <source>
        <dbReference type="Pfam" id="PF07589"/>
    </source>
</evidence>